<dbReference type="Proteomes" id="UP000178315">
    <property type="component" value="Unassembled WGS sequence"/>
</dbReference>
<dbReference type="InterPro" id="IPR036569">
    <property type="entry name" value="RpiB_LacA_LacB_sf"/>
</dbReference>
<evidence type="ECO:0000313" key="4">
    <source>
        <dbReference type="Proteomes" id="UP000178315"/>
    </source>
</evidence>
<dbReference type="Gene3D" id="3.40.1400.10">
    <property type="entry name" value="Sugar-phosphate isomerase, RpiB/LacA/LacB"/>
    <property type="match status" value="1"/>
</dbReference>
<dbReference type="NCBIfam" id="TIGR00689">
    <property type="entry name" value="rpiB_lacA_lacB"/>
    <property type="match status" value="1"/>
</dbReference>
<proteinExistence type="inferred from homology"/>
<accession>A0A1G2A8G7</accession>
<dbReference type="NCBIfam" id="NF004051">
    <property type="entry name" value="PRK05571.1"/>
    <property type="match status" value="1"/>
</dbReference>
<dbReference type="SUPFAM" id="SSF89623">
    <property type="entry name" value="Ribose/Galactose isomerase RpiB/AlsB"/>
    <property type="match status" value="1"/>
</dbReference>
<dbReference type="InterPro" id="IPR003500">
    <property type="entry name" value="RpiB_LacA_LacB"/>
</dbReference>
<feature type="active site" description="Proton acceptor" evidence="2">
    <location>
        <position position="66"/>
    </location>
</feature>
<dbReference type="AlphaFoldDB" id="A0A1G2A8G7"/>
<feature type="active site" description="Proton donor" evidence="2">
    <location>
        <position position="99"/>
    </location>
</feature>
<sequence>MLYLAADHAGFELKEKIKAFLKERGIAFEDMGAYSYDKDDDYPDFAYSAAKKVAENSDENRAIVICGSGIGVSITANKVKGVYCALVWNREVAKRVSEHNNNPNAIALPASYIDSAEAFAIVDIFLKPSSSLIPERHRRRFGKVREVESEII</sequence>
<comment type="caution">
    <text evidence="3">The sequence shown here is derived from an EMBL/GenBank/DDBJ whole genome shotgun (WGS) entry which is preliminary data.</text>
</comment>
<comment type="similarity">
    <text evidence="1">Belongs to the LacAB/RpiB family.</text>
</comment>
<dbReference type="EMBL" id="MHJU01000017">
    <property type="protein sequence ID" value="OGY73134.1"/>
    <property type="molecule type" value="Genomic_DNA"/>
</dbReference>
<evidence type="ECO:0000256" key="2">
    <source>
        <dbReference type="PIRSR" id="PIRSR005384-1"/>
    </source>
</evidence>
<dbReference type="GO" id="GO:0009052">
    <property type="term" value="P:pentose-phosphate shunt, non-oxidative branch"/>
    <property type="evidence" value="ECO:0007669"/>
    <property type="project" value="TreeGrafter"/>
</dbReference>
<name>A0A1G2A8G7_9BACT</name>
<gene>
    <name evidence="3" type="ORF">A3H61_02925</name>
</gene>
<organism evidence="3 4">
    <name type="scientific">Candidatus Jacksonbacteria bacterium RIFCSPLOWO2_02_FULL_44_20</name>
    <dbReference type="NCBI Taxonomy" id="1798460"/>
    <lineage>
        <taxon>Bacteria</taxon>
        <taxon>Candidatus Jacksoniibacteriota</taxon>
    </lineage>
</organism>
<dbReference type="PANTHER" id="PTHR30345:SF0">
    <property type="entry name" value="DNA DAMAGE-REPAIR_TOLERATION PROTEIN DRT102"/>
    <property type="match status" value="1"/>
</dbReference>
<dbReference type="Pfam" id="PF02502">
    <property type="entry name" value="LacAB_rpiB"/>
    <property type="match status" value="1"/>
</dbReference>
<dbReference type="PIRSF" id="PIRSF005384">
    <property type="entry name" value="RpiB_LacA_B"/>
    <property type="match status" value="1"/>
</dbReference>
<dbReference type="GO" id="GO:0004751">
    <property type="term" value="F:ribose-5-phosphate isomerase activity"/>
    <property type="evidence" value="ECO:0007669"/>
    <property type="project" value="TreeGrafter"/>
</dbReference>
<dbReference type="GO" id="GO:0019316">
    <property type="term" value="P:D-allose catabolic process"/>
    <property type="evidence" value="ECO:0007669"/>
    <property type="project" value="TreeGrafter"/>
</dbReference>
<reference evidence="3 4" key="1">
    <citation type="journal article" date="2016" name="Nat. Commun.">
        <title>Thousands of microbial genomes shed light on interconnected biogeochemical processes in an aquifer system.</title>
        <authorList>
            <person name="Anantharaman K."/>
            <person name="Brown C.T."/>
            <person name="Hug L.A."/>
            <person name="Sharon I."/>
            <person name="Castelle C.J."/>
            <person name="Probst A.J."/>
            <person name="Thomas B.C."/>
            <person name="Singh A."/>
            <person name="Wilkins M.J."/>
            <person name="Karaoz U."/>
            <person name="Brodie E.L."/>
            <person name="Williams K.H."/>
            <person name="Hubbard S.S."/>
            <person name="Banfield J.F."/>
        </authorList>
    </citation>
    <scope>NUCLEOTIDE SEQUENCE [LARGE SCALE GENOMIC DNA]</scope>
</reference>
<protein>
    <recommendedName>
        <fullName evidence="5">Ribose-5-phosphate isomerase</fullName>
    </recommendedName>
</protein>
<evidence type="ECO:0000256" key="1">
    <source>
        <dbReference type="ARBA" id="ARBA00008754"/>
    </source>
</evidence>
<evidence type="ECO:0000313" key="3">
    <source>
        <dbReference type="EMBL" id="OGY73134.1"/>
    </source>
</evidence>
<dbReference type="PANTHER" id="PTHR30345">
    <property type="entry name" value="RIBOSE-5-PHOSPHATE ISOMERASE B"/>
    <property type="match status" value="1"/>
</dbReference>
<evidence type="ECO:0008006" key="5">
    <source>
        <dbReference type="Google" id="ProtNLM"/>
    </source>
</evidence>